<evidence type="ECO:0000313" key="11">
    <source>
        <dbReference type="Proteomes" id="UP000280586"/>
    </source>
</evidence>
<dbReference type="SUPFAM" id="SSF48317">
    <property type="entry name" value="Acid phosphatase/Vanadium-dependent haloperoxidase"/>
    <property type="match status" value="1"/>
</dbReference>
<evidence type="ECO:0000313" key="9">
    <source>
        <dbReference type="EMBL" id="AYE35001.1"/>
    </source>
</evidence>
<feature type="domain" description="Phosphatidic acid phosphatase type 2/haloperoxidase" evidence="8">
    <location>
        <begin position="58"/>
        <end position="168"/>
    </location>
</feature>
<keyword evidence="2" id="KW-1003">Cell membrane</keyword>
<dbReference type="GeneID" id="303561320"/>
<reference evidence="9 11" key="1">
    <citation type="submission" date="2017-09" db="EMBL/GenBank/DDBJ databases">
        <authorList>
            <person name="Thomas P."/>
            <person name="Seyboldt C."/>
        </authorList>
    </citation>
    <scope>NUCLEOTIDE SEQUENCE [LARGE SCALE GENOMIC DNA]</scope>
    <source>
        <strain evidence="9 11">DSM 7534</strain>
    </source>
</reference>
<dbReference type="Proteomes" id="UP000280586">
    <property type="component" value="Chromosome"/>
</dbReference>
<dbReference type="KEGG" id="csep:CP523_11565"/>
<dbReference type="OrthoDB" id="9789113at2"/>
<protein>
    <submittedName>
        <fullName evidence="9">Phosphatase PAP2 family protein</fullName>
    </submittedName>
</protein>
<dbReference type="EMBL" id="CP023671">
    <property type="protein sequence ID" value="AYE35001.1"/>
    <property type="molecule type" value="Genomic_DNA"/>
</dbReference>
<comment type="subcellular location">
    <subcellularLocation>
        <location evidence="1">Cell membrane</location>
        <topology evidence="1">Multi-pass membrane protein</topology>
    </subcellularLocation>
</comment>
<gene>
    <name evidence="9" type="ORF">CP523_11565</name>
    <name evidence="10" type="ORF">NH397_03935</name>
</gene>
<dbReference type="RefSeq" id="WP_066673340.1">
    <property type="nucleotide sequence ID" value="NZ_CABMIZ010000001.1"/>
</dbReference>
<evidence type="ECO:0000313" key="10">
    <source>
        <dbReference type="EMBL" id="USS01599.1"/>
    </source>
</evidence>
<dbReference type="InterPro" id="IPR036938">
    <property type="entry name" value="PAP2/HPO_sf"/>
</dbReference>
<dbReference type="SMART" id="SM00014">
    <property type="entry name" value="acidPPc"/>
    <property type="match status" value="1"/>
</dbReference>
<feature type="transmembrane region" description="Helical" evidence="7">
    <location>
        <begin position="28"/>
        <end position="51"/>
    </location>
</feature>
<feature type="transmembrane region" description="Helical" evidence="7">
    <location>
        <begin position="129"/>
        <end position="147"/>
    </location>
</feature>
<keyword evidence="6 7" id="KW-0472">Membrane</keyword>
<dbReference type="Pfam" id="PF01569">
    <property type="entry name" value="PAP2"/>
    <property type="match status" value="1"/>
</dbReference>
<evidence type="ECO:0000256" key="2">
    <source>
        <dbReference type="ARBA" id="ARBA00022475"/>
    </source>
</evidence>
<reference evidence="10" key="2">
    <citation type="submission" date="2022-06" db="EMBL/GenBank/DDBJ databases">
        <authorList>
            <person name="Holder M.E."/>
            <person name="Ajami N.J."/>
            <person name="Petrosino J.F."/>
        </authorList>
    </citation>
    <scope>NUCLEOTIDE SEQUENCE</scope>
    <source>
        <strain evidence="10">RMA 8861</strain>
    </source>
</reference>
<keyword evidence="12" id="KW-1185">Reference proteome</keyword>
<evidence type="ECO:0000256" key="3">
    <source>
        <dbReference type="ARBA" id="ARBA00022692"/>
    </source>
</evidence>
<dbReference type="GO" id="GO:0016787">
    <property type="term" value="F:hydrolase activity"/>
    <property type="evidence" value="ECO:0007669"/>
    <property type="project" value="UniProtKB-KW"/>
</dbReference>
<feature type="transmembrane region" description="Helical" evidence="7">
    <location>
        <begin position="101"/>
        <end position="122"/>
    </location>
</feature>
<evidence type="ECO:0000313" key="12">
    <source>
        <dbReference type="Proteomes" id="UP001055437"/>
    </source>
</evidence>
<dbReference type="EMBL" id="CP099799">
    <property type="protein sequence ID" value="USS01599.1"/>
    <property type="molecule type" value="Genomic_DNA"/>
</dbReference>
<name>A0A9N7JND2_CLOSE</name>
<keyword evidence="3 7" id="KW-0812">Transmembrane</keyword>
<dbReference type="PANTHER" id="PTHR14969:SF62">
    <property type="entry name" value="DECAPRENYLPHOSPHORYL-5-PHOSPHORIBOSE PHOSPHATASE RV3807C-RELATED"/>
    <property type="match status" value="1"/>
</dbReference>
<keyword evidence="4" id="KW-0378">Hydrolase</keyword>
<dbReference type="AlphaFoldDB" id="A0A9N7JND2"/>
<dbReference type="InterPro" id="IPR000326">
    <property type="entry name" value="PAP2/HPO"/>
</dbReference>
<evidence type="ECO:0000256" key="7">
    <source>
        <dbReference type="SAM" id="Phobius"/>
    </source>
</evidence>
<dbReference type="Proteomes" id="UP001055437">
    <property type="component" value="Chromosome"/>
</dbReference>
<evidence type="ECO:0000256" key="1">
    <source>
        <dbReference type="ARBA" id="ARBA00004651"/>
    </source>
</evidence>
<feature type="transmembrane region" description="Helical" evidence="7">
    <location>
        <begin position="153"/>
        <end position="171"/>
    </location>
</feature>
<dbReference type="GO" id="GO:0005886">
    <property type="term" value="C:plasma membrane"/>
    <property type="evidence" value="ECO:0007669"/>
    <property type="project" value="UniProtKB-SubCell"/>
</dbReference>
<keyword evidence="5 7" id="KW-1133">Transmembrane helix</keyword>
<accession>A0A9N7JND2</accession>
<dbReference type="PANTHER" id="PTHR14969">
    <property type="entry name" value="SPHINGOSINE-1-PHOSPHATE PHOSPHOHYDROLASE"/>
    <property type="match status" value="1"/>
</dbReference>
<evidence type="ECO:0000256" key="6">
    <source>
        <dbReference type="ARBA" id="ARBA00023136"/>
    </source>
</evidence>
<evidence type="ECO:0000256" key="5">
    <source>
        <dbReference type="ARBA" id="ARBA00022989"/>
    </source>
</evidence>
<proteinExistence type="predicted"/>
<feature type="transmembrane region" description="Helical" evidence="7">
    <location>
        <begin position="58"/>
        <end position="81"/>
    </location>
</feature>
<dbReference type="Gene3D" id="1.20.144.10">
    <property type="entry name" value="Phosphatidic acid phosphatase type 2/haloperoxidase"/>
    <property type="match status" value="2"/>
</dbReference>
<evidence type="ECO:0000259" key="8">
    <source>
        <dbReference type="SMART" id="SM00014"/>
    </source>
</evidence>
<organism evidence="9 11">
    <name type="scientific">Clostridium septicum</name>
    <dbReference type="NCBI Taxonomy" id="1504"/>
    <lineage>
        <taxon>Bacteria</taxon>
        <taxon>Bacillati</taxon>
        <taxon>Bacillota</taxon>
        <taxon>Clostridia</taxon>
        <taxon>Eubacteriales</taxon>
        <taxon>Clostridiaceae</taxon>
        <taxon>Clostridium</taxon>
    </lineage>
</organism>
<evidence type="ECO:0000256" key="4">
    <source>
        <dbReference type="ARBA" id="ARBA00022801"/>
    </source>
</evidence>
<sequence length="176" mass="19855">MLELIQSIDINILNVIRENLTNPYMDKFMILISSLGNLGAIWIVLGILLICIKKYRKVGVILLVSLIITSIIGEGIIKNIVQRQRPFLLCPNINLIIKAPISYSFPSGHTASSFVAAFVLGNYFKDKRYIFLIFAALMGFSRMYLFVHYPSDVVAGIILGFIGYKLTNIFSEKIFN</sequence>